<dbReference type="InterPro" id="IPR042099">
    <property type="entry name" value="ANL_N_sf"/>
</dbReference>
<organism evidence="7 8">
    <name type="scientific">Neoroseomonas terrae</name>
    <dbReference type="NCBI Taxonomy" id="424799"/>
    <lineage>
        <taxon>Bacteria</taxon>
        <taxon>Pseudomonadati</taxon>
        <taxon>Pseudomonadota</taxon>
        <taxon>Alphaproteobacteria</taxon>
        <taxon>Acetobacterales</taxon>
        <taxon>Acetobacteraceae</taxon>
        <taxon>Neoroseomonas</taxon>
    </lineage>
</organism>
<comment type="similarity">
    <text evidence="1">Belongs to the ATP-dependent AMP-binding enzyme family.</text>
</comment>
<keyword evidence="4" id="KW-0067">ATP-binding</keyword>
<dbReference type="InterPro" id="IPR051087">
    <property type="entry name" value="Mitochondrial_ACSM"/>
</dbReference>
<evidence type="ECO:0000256" key="1">
    <source>
        <dbReference type="ARBA" id="ARBA00006432"/>
    </source>
</evidence>
<dbReference type="Proteomes" id="UP000698752">
    <property type="component" value="Unassembled WGS sequence"/>
</dbReference>
<dbReference type="InterPro" id="IPR000873">
    <property type="entry name" value="AMP-dep_synth/lig_dom"/>
</dbReference>
<name>A0ABS5EB13_9PROT</name>
<sequence length="545" mass="58023">MLPAAESYEELVARFRWRIPPAFNIAEACCDRWADGSGRVAVVHVRPNGPPERITFDALRSSSARVAHVLKAQGVGRGDRVAVLLAQGPEAAIAHLAIYRIGAIAVPLFQLFGPDALEFRLRDCGACAVVTDDVGLAKLDGVRDRLGDLRVILNADGARPGVLSLWEEAGRARDDVPPLATAADDPALIIYTSGTTGSPKGALLAHRVLLGHLPGVEMPQELFPHPGDLFWTPADWAWIGGLLDVLLPSLYHGVPVLAHRMAKFDPEYAFRLLAAHGVRNAFLPPTALRMMRQVAEPGRFGHHLRSIGSGGETLGAEALEWGRSAFGLTINEFYGQTECNLIIANCAGLMPVRPGSMGRAVPGHHVAILDAAGRPPAAGEPGVIAVRRPDPVMFLGYWNNPEATAAKFSGDWLLTGDTGVQEEDGSFRFIGRADDVITSGGYRIGPGEVEDCLMRHPSVAMAAVIGLPDALRTEAVTAVIVPAPGAAPTPALAEEIRGFVRQRLAAHLYPRRVVFAETLPMTATGKVMRGTLRQTLGSGAGPADP</sequence>
<evidence type="ECO:0000256" key="3">
    <source>
        <dbReference type="ARBA" id="ARBA00022741"/>
    </source>
</evidence>
<evidence type="ECO:0000313" key="7">
    <source>
        <dbReference type="EMBL" id="MBR0648217.1"/>
    </source>
</evidence>
<dbReference type="Gene3D" id="3.30.300.30">
    <property type="match status" value="1"/>
</dbReference>
<evidence type="ECO:0000256" key="4">
    <source>
        <dbReference type="ARBA" id="ARBA00022840"/>
    </source>
</evidence>
<gene>
    <name evidence="7" type="ORF">GXW78_00955</name>
</gene>
<dbReference type="InterPro" id="IPR025110">
    <property type="entry name" value="AMP-bd_C"/>
</dbReference>
<dbReference type="InterPro" id="IPR020845">
    <property type="entry name" value="AMP-binding_CS"/>
</dbReference>
<comment type="caution">
    <text evidence="7">The sequence shown here is derived from an EMBL/GenBank/DDBJ whole genome shotgun (WGS) entry which is preliminary data.</text>
</comment>
<dbReference type="Pfam" id="PF13193">
    <property type="entry name" value="AMP-binding_C"/>
    <property type="match status" value="1"/>
</dbReference>
<accession>A0ABS5EB13</accession>
<dbReference type="InterPro" id="IPR045851">
    <property type="entry name" value="AMP-bd_C_sf"/>
</dbReference>
<dbReference type="PANTHER" id="PTHR43605:SF10">
    <property type="entry name" value="ACYL-COA SYNTHETASE MEDIUM CHAIN FAMILY MEMBER 3"/>
    <property type="match status" value="1"/>
</dbReference>
<keyword evidence="3" id="KW-0547">Nucleotide-binding</keyword>
<proteinExistence type="inferred from homology"/>
<keyword evidence="2" id="KW-0436">Ligase</keyword>
<feature type="domain" description="AMP-binding enzyme C-terminal" evidence="6">
    <location>
        <begin position="448"/>
        <end position="526"/>
    </location>
</feature>
<dbReference type="PANTHER" id="PTHR43605">
    <property type="entry name" value="ACYL-COENZYME A SYNTHETASE"/>
    <property type="match status" value="1"/>
</dbReference>
<dbReference type="RefSeq" id="WP_211865387.1">
    <property type="nucleotide sequence ID" value="NZ_JAAEDI010000001.1"/>
</dbReference>
<evidence type="ECO:0000256" key="2">
    <source>
        <dbReference type="ARBA" id="ARBA00022598"/>
    </source>
</evidence>
<dbReference type="SUPFAM" id="SSF56801">
    <property type="entry name" value="Acetyl-CoA synthetase-like"/>
    <property type="match status" value="1"/>
</dbReference>
<evidence type="ECO:0000313" key="8">
    <source>
        <dbReference type="Proteomes" id="UP000698752"/>
    </source>
</evidence>
<dbReference type="Pfam" id="PF00501">
    <property type="entry name" value="AMP-binding"/>
    <property type="match status" value="1"/>
</dbReference>
<dbReference type="PROSITE" id="PS00455">
    <property type="entry name" value="AMP_BINDING"/>
    <property type="match status" value="1"/>
</dbReference>
<reference evidence="8" key="1">
    <citation type="journal article" date="2021" name="Syst. Appl. Microbiol.">
        <title>Roseomonas hellenica sp. nov., isolated from roots of wild-growing Alkanna tinctoria.</title>
        <authorList>
            <person name="Rat A."/>
            <person name="Naranjo H.D."/>
            <person name="Lebbe L."/>
            <person name="Cnockaert M."/>
            <person name="Krigas N."/>
            <person name="Grigoriadou K."/>
            <person name="Maloupa E."/>
            <person name="Willems A."/>
        </authorList>
    </citation>
    <scope>NUCLEOTIDE SEQUENCE [LARGE SCALE GENOMIC DNA]</scope>
    <source>
        <strain evidence="8">LMG 31159</strain>
    </source>
</reference>
<protein>
    <submittedName>
        <fullName evidence="7">AMP-binding protein</fullName>
    </submittedName>
</protein>
<evidence type="ECO:0000259" key="5">
    <source>
        <dbReference type="Pfam" id="PF00501"/>
    </source>
</evidence>
<dbReference type="CDD" id="cd05971">
    <property type="entry name" value="MACS_like_3"/>
    <property type="match status" value="1"/>
</dbReference>
<evidence type="ECO:0000259" key="6">
    <source>
        <dbReference type="Pfam" id="PF13193"/>
    </source>
</evidence>
<keyword evidence="8" id="KW-1185">Reference proteome</keyword>
<dbReference type="Gene3D" id="3.40.50.12780">
    <property type="entry name" value="N-terminal domain of ligase-like"/>
    <property type="match status" value="1"/>
</dbReference>
<dbReference type="InterPro" id="IPR049515">
    <property type="entry name" value="MACS_put"/>
</dbReference>
<dbReference type="EMBL" id="JAAEDI010000001">
    <property type="protein sequence ID" value="MBR0648217.1"/>
    <property type="molecule type" value="Genomic_DNA"/>
</dbReference>
<feature type="domain" description="AMP-dependent synthetase/ligase" evidence="5">
    <location>
        <begin position="37"/>
        <end position="398"/>
    </location>
</feature>